<reference evidence="1 2" key="1">
    <citation type="journal article" date="2020" name="Phytopathology">
        <title>Genome Sequence Resources of Colletotrichum truncatum, C. plurivorum, C. musicola, and C. sojae: Four Species Pathogenic to Soybean (Glycine max).</title>
        <authorList>
            <person name="Rogerio F."/>
            <person name="Boufleur T.R."/>
            <person name="Ciampi-Guillardi M."/>
            <person name="Sukno S.A."/>
            <person name="Thon M.R."/>
            <person name="Massola Junior N.S."/>
            <person name="Baroncelli R."/>
        </authorList>
    </citation>
    <scope>NUCLEOTIDE SEQUENCE [LARGE SCALE GENOMIC DNA]</scope>
    <source>
        <strain evidence="1 2">CMES1059</strain>
    </source>
</reference>
<keyword evidence="2" id="KW-1185">Reference proteome</keyword>
<name>A0ACC3YR38_COLTU</name>
<organism evidence="1 2">
    <name type="scientific">Colletotrichum truncatum</name>
    <name type="common">Anthracnose fungus</name>
    <name type="synonym">Colletotrichum capsici</name>
    <dbReference type="NCBI Taxonomy" id="5467"/>
    <lineage>
        <taxon>Eukaryota</taxon>
        <taxon>Fungi</taxon>
        <taxon>Dikarya</taxon>
        <taxon>Ascomycota</taxon>
        <taxon>Pezizomycotina</taxon>
        <taxon>Sordariomycetes</taxon>
        <taxon>Hypocreomycetidae</taxon>
        <taxon>Glomerellales</taxon>
        <taxon>Glomerellaceae</taxon>
        <taxon>Colletotrichum</taxon>
        <taxon>Colletotrichum truncatum species complex</taxon>
    </lineage>
</organism>
<dbReference type="Proteomes" id="UP000805649">
    <property type="component" value="Unassembled WGS sequence"/>
</dbReference>
<proteinExistence type="predicted"/>
<evidence type="ECO:0000313" key="1">
    <source>
        <dbReference type="EMBL" id="KAL0934399.1"/>
    </source>
</evidence>
<evidence type="ECO:0000313" key="2">
    <source>
        <dbReference type="Proteomes" id="UP000805649"/>
    </source>
</evidence>
<protein>
    <submittedName>
        <fullName evidence="1">Uncharacterized protein</fullName>
    </submittedName>
</protein>
<accession>A0ACC3YR38</accession>
<dbReference type="EMBL" id="VUJX02000007">
    <property type="protein sequence ID" value="KAL0934399.1"/>
    <property type="molecule type" value="Genomic_DNA"/>
</dbReference>
<comment type="caution">
    <text evidence="1">The sequence shown here is derived from an EMBL/GenBank/DDBJ whole genome shotgun (WGS) entry which is preliminary data.</text>
</comment>
<gene>
    <name evidence="1" type="ORF">CTRU02_211198</name>
</gene>
<sequence>MPTSFSDRKGGCATGFAFLAVLAGVSLGITIRLYIDRNKERPEELAQCIVMGIFVPTFIVVSAYLNVVELTTPEWHVRLVLATNSLFAIATGAFAILDGVFQILGTSPPRTTLDTVSLVLNAAQA</sequence>